<evidence type="ECO:0008006" key="4">
    <source>
        <dbReference type="Google" id="ProtNLM"/>
    </source>
</evidence>
<accession>A0AAV3XF40</accession>
<evidence type="ECO:0000313" key="3">
    <source>
        <dbReference type="Proteomes" id="UP001050975"/>
    </source>
</evidence>
<feature type="region of interest" description="Disordered" evidence="1">
    <location>
        <begin position="19"/>
        <end position="52"/>
    </location>
</feature>
<comment type="caution">
    <text evidence="2">The sequence shown here is derived from an EMBL/GenBank/DDBJ whole genome shotgun (WGS) entry which is preliminary data.</text>
</comment>
<name>A0AAV3XF40_9CYAN</name>
<feature type="compositionally biased region" description="Basic and acidic residues" evidence="1">
    <location>
        <begin position="19"/>
        <end position="32"/>
    </location>
</feature>
<keyword evidence="3" id="KW-1185">Reference proteome</keyword>
<evidence type="ECO:0000313" key="2">
    <source>
        <dbReference type="EMBL" id="GET40051.1"/>
    </source>
</evidence>
<protein>
    <recommendedName>
        <fullName evidence="4">Transposase</fullName>
    </recommendedName>
</protein>
<gene>
    <name evidence="2" type="ORF">MiSe_48590</name>
</gene>
<reference evidence="2" key="1">
    <citation type="submission" date="2019-10" db="EMBL/GenBank/DDBJ databases">
        <title>Draft genome sequece of Microseira wollei NIES-4236.</title>
        <authorList>
            <person name="Yamaguchi H."/>
            <person name="Suzuki S."/>
            <person name="Kawachi M."/>
        </authorList>
    </citation>
    <scope>NUCLEOTIDE SEQUENCE</scope>
    <source>
        <strain evidence="2">NIES-4236</strain>
    </source>
</reference>
<dbReference type="EMBL" id="BLAY01000081">
    <property type="protein sequence ID" value="GET40051.1"/>
    <property type="molecule type" value="Genomic_DNA"/>
</dbReference>
<organism evidence="2 3">
    <name type="scientific">Microseira wollei NIES-4236</name>
    <dbReference type="NCBI Taxonomy" id="2530354"/>
    <lineage>
        <taxon>Bacteria</taxon>
        <taxon>Bacillati</taxon>
        <taxon>Cyanobacteriota</taxon>
        <taxon>Cyanophyceae</taxon>
        <taxon>Oscillatoriophycideae</taxon>
        <taxon>Aerosakkonematales</taxon>
        <taxon>Aerosakkonemataceae</taxon>
        <taxon>Microseira</taxon>
    </lineage>
</organism>
<dbReference type="AlphaFoldDB" id="A0AAV3XF40"/>
<dbReference type="Proteomes" id="UP001050975">
    <property type="component" value="Unassembled WGS sequence"/>
</dbReference>
<sequence>MVISWLAIHAHHLVINETRKTLESKEGKEDKGGSSLPPTTDHRTQEQLIADY</sequence>
<evidence type="ECO:0000256" key="1">
    <source>
        <dbReference type="SAM" id="MobiDB-lite"/>
    </source>
</evidence>
<proteinExistence type="predicted"/>